<accession>A0A8J3K7L6</accession>
<evidence type="ECO:0000256" key="1">
    <source>
        <dbReference type="SAM" id="MobiDB-lite"/>
    </source>
</evidence>
<proteinExistence type="predicted"/>
<reference evidence="3 4" key="1">
    <citation type="submission" date="2021-01" db="EMBL/GenBank/DDBJ databases">
        <title>Whole genome shotgun sequence of Catellatospora chokoriensis NBRC 107358.</title>
        <authorList>
            <person name="Komaki H."/>
            <person name="Tamura T."/>
        </authorList>
    </citation>
    <scope>NUCLEOTIDE SEQUENCE [LARGE SCALE GENOMIC DNA]</scope>
    <source>
        <strain evidence="3 4">NBRC 107358</strain>
    </source>
</reference>
<dbReference type="RefSeq" id="WP_239120997.1">
    <property type="nucleotide sequence ID" value="NZ_BAAALB010000025.1"/>
</dbReference>
<evidence type="ECO:0000259" key="2">
    <source>
        <dbReference type="Pfam" id="PF12728"/>
    </source>
</evidence>
<dbReference type="NCBIfam" id="TIGR01764">
    <property type="entry name" value="excise"/>
    <property type="match status" value="1"/>
</dbReference>
<dbReference type="AlphaFoldDB" id="A0A8J3K7L6"/>
<comment type="caution">
    <text evidence="3">The sequence shown here is derived from an EMBL/GenBank/DDBJ whole genome shotgun (WGS) entry which is preliminary data.</text>
</comment>
<dbReference type="GO" id="GO:0003677">
    <property type="term" value="F:DNA binding"/>
    <property type="evidence" value="ECO:0007669"/>
    <property type="project" value="InterPro"/>
</dbReference>
<gene>
    <name evidence="3" type="ORF">Cch02nite_75170</name>
</gene>
<feature type="region of interest" description="Disordered" evidence="1">
    <location>
        <begin position="82"/>
        <end position="106"/>
    </location>
</feature>
<sequence>MTTAAARPVRTVPMIVPGRPSAVPSQFRRRLAPEVYTVAEVADLLGLALGGAYELVRDGTVPARKLGGRWVIPKKRFHAWLDGEDQGDEPDAVSATRDRGQSGGRR</sequence>
<name>A0A8J3K7L6_9ACTN</name>
<dbReference type="Proteomes" id="UP000619293">
    <property type="component" value="Unassembled WGS sequence"/>
</dbReference>
<feature type="compositionally biased region" description="Acidic residues" evidence="1">
    <location>
        <begin position="82"/>
        <end position="91"/>
    </location>
</feature>
<dbReference type="EMBL" id="BONG01000081">
    <property type="protein sequence ID" value="GIF94073.1"/>
    <property type="molecule type" value="Genomic_DNA"/>
</dbReference>
<dbReference type="Pfam" id="PF12728">
    <property type="entry name" value="HTH_17"/>
    <property type="match status" value="1"/>
</dbReference>
<protein>
    <recommendedName>
        <fullName evidence="2">Helix-turn-helix domain-containing protein</fullName>
    </recommendedName>
</protein>
<evidence type="ECO:0000313" key="4">
    <source>
        <dbReference type="Proteomes" id="UP000619293"/>
    </source>
</evidence>
<dbReference type="InterPro" id="IPR010093">
    <property type="entry name" value="SinI_DNA-bd"/>
</dbReference>
<keyword evidence="4" id="KW-1185">Reference proteome</keyword>
<organism evidence="3 4">
    <name type="scientific">Catellatospora chokoriensis</name>
    <dbReference type="NCBI Taxonomy" id="310353"/>
    <lineage>
        <taxon>Bacteria</taxon>
        <taxon>Bacillati</taxon>
        <taxon>Actinomycetota</taxon>
        <taxon>Actinomycetes</taxon>
        <taxon>Micromonosporales</taxon>
        <taxon>Micromonosporaceae</taxon>
        <taxon>Catellatospora</taxon>
    </lineage>
</organism>
<feature type="domain" description="Helix-turn-helix" evidence="2">
    <location>
        <begin position="35"/>
        <end position="82"/>
    </location>
</feature>
<evidence type="ECO:0000313" key="3">
    <source>
        <dbReference type="EMBL" id="GIF94073.1"/>
    </source>
</evidence>
<dbReference type="InterPro" id="IPR041657">
    <property type="entry name" value="HTH_17"/>
</dbReference>